<evidence type="ECO:0000313" key="5">
    <source>
        <dbReference type="EMBL" id="SUA46683.1"/>
    </source>
</evidence>
<dbReference type="GO" id="GO:0008127">
    <property type="term" value="F:quercetin 2,3-dioxygenase activity"/>
    <property type="evidence" value="ECO:0007669"/>
    <property type="project" value="UniProtKB-EC"/>
</dbReference>
<feature type="domain" description="Pirin N-terminal" evidence="4">
    <location>
        <begin position="29"/>
        <end position="136"/>
    </location>
</feature>
<dbReference type="InterPro" id="IPR012093">
    <property type="entry name" value="Pirin"/>
</dbReference>
<evidence type="ECO:0000256" key="3">
    <source>
        <dbReference type="RuleBase" id="RU003457"/>
    </source>
</evidence>
<protein>
    <submittedName>
        <fullName evidence="5">Quercetin 2,3-dioxygenase</fullName>
        <ecNumber evidence="5">1.13.11.24</ecNumber>
    </submittedName>
</protein>
<feature type="binding site" evidence="2">
    <location>
        <position position="117"/>
    </location>
    <ligand>
        <name>Fe cation</name>
        <dbReference type="ChEBI" id="CHEBI:24875"/>
    </ligand>
</feature>
<evidence type="ECO:0000256" key="1">
    <source>
        <dbReference type="ARBA" id="ARBA00008416"/>
    </source>
</evidence>
<dbReference type="PIRSF" id="PIRSF006232">
    <property type="entry name" value="Pirin"/>
    <property type="match status" value="1"/>
</dbReference>
<dbReference type="InterPro" id="IPR011051">
    <property type="entry name" value="RmlC_Cupin_sf"/>
</dbReference>
<dbReference type="PANTHER" id="PTHR43212:SF3">
    <property type="entry name" value="QUERCETIN 2,3-DIOXYGENASE"/>
    <property type="match status" value="1"/>
</dbReference>
<dbReference type="EMBL" id="UGRU01000001">
    <property type="protein sequence ID" value="SUA46683.1"/>
    <property type="molecule type" value="Genomic_DNA"/>
</dbReference>
<dbReference type="GO" id="GO:0046872">
    <property type="term" value="F:metal ion binding"/>
    <property type="evidence" value="ECO:0007669"/>
    <property type="project" value="UniProtKB-KW"/>
</dbReference>
<feature type="binding site" evidence="2">
    <location>
        <position position="115"/>
    </location>
    <ligand>
        <name>Fe cation</name>
        <dbReference type="ChEBI" id="CHEBI:24875"/>
    </ligand>
</feature>
<keyword evidence="2" id="KW-0408">Iron</keyword>
<reference evidence="5 6" key="1">
    <citation type="submission" date="2018-06" db="EMBL/GenBank/DDBJ databases">
        <authorList>
            <consortium name="Pathogen Informatics"/>
            <person name="Doyle S."/>
        </authorList>
    </citation>
    <scope>NUCLEOTIDE SEQUENCE [LARGE SCALE GENOMIC DNA]</scope>
    <source>
        <strain evidence="5 6">NCTC13184</strain>
    </source>
</reference>
<dbReference type="InterPro" id="IPR014710">
    <property type="entry name" value="RmlC-like_jellyroll"/>
</dbReference>
<dbReference type="AlphaFoldDB" id="A0A378X2B2"/>
<dbReference type="PANTHER" id="PTHR43212">
    <property type="entry name" value="QUERCETIN 2,3-DIOXYGENASE"/>
    <property type="match status" value="1"/>
</dbReference>
<keyword evidence="5" id="KW-0560">Oxidoreductase</keyword>
<keyword evidence="2" id="KW-0479">Metal-binding</keyword>
<dbReference type="Gene3D" id="2.60.120.10">
    <property type="entry name" value="Jelly Rolls"/>
    <property type="match status" value="2"/>
</dbReference>
<name>A0A378X2B2_9NOCA</name>
<dbReference type="SUPFAM" id="SSF51182">
    <property type="entry name" value="RmlC-like cupins"/>
    <property type="match status" value="1"/>
</dbReference>
<dbReference type="EC" id="1.13.11.24" evidence="5"/>
<dbReference type="Proteomes" id="UP000255082">
    <property type="component" value="Unassembled WGS sequence"/>
</dbReference>
<gene>
    <name evidence="5" type="primary">yhhW_2</name>
    <name evidence="5" type="ORF">NCTC13184_05213</name>
</gene>
<evidence type="ECO:0000313" key="6">
    <source>
        <dbReference type="Proteomes" id="UP000255082"/>
    </source>
</evidence>
<comment type="similarity">
    <text evidence="1 3">Belongs to the pirin family.</text>
</comment>
<sequence length="260" mass="28089">MERRSIAMAPTAVEAVRIVRSDQRYGWRNEWLDSRQSFPATGNFDLAANAHGMLLVHNEDVVEAGAGFDTHQHLNTEIVTWVLEGTVVHQDSEGHSGLIRPGLAQRMSAGTGILHSERNGAVYGERANLHVVQMWIPPDEAGRAPSYQDADVEAGLSRNELVTVASGMPRHRAETAITLGNRYAAFHVARLDPGRSVLVPEAPFGHIFLARGTAVFEGPADEQTTLSAGDAVRTTGTGGQRITAVAPSEVLIWEMHASTS</sequence>
<feature type="binding site" evidence="2">
    <location>
        <position position="73"/>
    </location>
    <ligand>
        <name>Fe cation</name>
        <dbReference type="ChEBI" id="CHEBI:24875"/>
    </ligand>
</feature>
<comment type="cofactor">
    <cofactor evidence="2">
        <name>Fe cation</name>
        <dbReference type="ChEBI" id="CHEBI:24875"/>
    </cofactor>
    <text evidence="2">Binds 1 Fe cation per subunit.</text>
</comment>
<feature type="binding site" evidence="2">
    <location>
        <position position="71"/>
    </location>
    <ligand>
        <name>Fe cation</name>
        <dbReference type="ChEBI" id="CHEBI:24875"/>
    </ligand>
</feature>
<evidence type="ECO:0000259" key="4">
    <source>
        <dbReference type="Pfam" id="PF02678"/>
    </source>
</evidence>
<dbReference type="InterPro" id="IPR003829">
    <property type="entry name" value="Pirin_N_dom"/>
</dbReference>
<keyword evidence="5" id="KW-0223">Dioxygenase</keyword>
<proteinExistence type="inferred from homology"/>
<evidence type="ECO:0000256" key="2">
    <source>
        <dbReference type="PIRSR" id="PIRSR006232-1"/>
    </source>
</evidence>
<accession>A0A378X2B2</accession>
<dbReference type="Pfam" id="PF02678">
    <property type="entry name" value="Pirin"/>
    <property type="match status" value="1"/>
</dbReference>
<organism evidence="5 6">
    <name type="scientific">Nocardia africana</name>
    <dbReference type="NCBI Taxonomy" id="134964"/>
    <lineage>
        <taxon>Bacteria</taxon>
        <taxon>Bacillati</taxon>
        <taxon>Actinomycetota</taxon>
        <taxon>Actinomycetes</taxon>
        <taxon>Mycobacteriales</taxon>
        <taxon>Nocardiaceae</taxon>
        <taxon>Nocardia</taxon>
    </lineage>
</organism>